<reference evidence="2 3" key="1">
    <citation type="submission" date="2018-09" db="EMBL/GenBank/DDBJ databases">
        <title>Insights into the microbiota of Asian seabass (Lates calcarifer) with tenacibaculosis symptoms and description of sp. nov. Tenacibaculum singaporense.</title>
        <authorList>
            <person name="Miyake S."/>
            <person name="Soh M."/>
            <person name="Azman M.N."/>
            <person name="Ngoh S.Y."/>
            <person name="Orban L."/>
            <person name="Seedorf H."/>
        </authorList>
    </citation>
    <scope>NUCLEOTIDE SEQUENCE [LARGE SCALE GENOMIC DNA]</scope>
    <source>
        <strain evidence="2 3">DSM 13764</strain>
    </source>
</reference>
<protein>
    <submittedName>
        <fullName evidence="2">Uncharacterized protein</fullName>
    </submittedName>
</protein>
<keyword evidence="1" id="KW-0812">Transmembrane</keyword>
<name>A0ABN5T5U7_9FLAO</name>
<sequence length="95" mass="10856">MASINVNTTVEAPEEITINLVREDYLETSNTYRLFFEICLAISCAIIGNMISFEKVEEIPPLNWFFLTVMIFGCVAFFLMTSKNYKKAKSKVGQK</sequence>
<evidence type="ECO:0000256" key="1">
    <source>
        <dbReference type="SAM" id="Phobius"/>
    </source>
</evidence>
<keyword evidence="1" id="KW-1133">Transmembrane helix</keyword>
<accession>A0ABN5T5U7</accession>
<dbReference type="RefSeq" id="WP_073182554.1">
    <property type="nucleotide sequence ID" value="NZ_CP032544.1"/>
</dbReference>
<dbReference type="EMBL" id="CP032544">
    <property type="protein sequence ID" value="AZJ32736.1"/>
    <property type="molecule type" value="Genomic_DNA"/>
</dbReference>
<evidence type="ECO:0000313" key="3">
    <source>
        <dbReference type="Proteomes" id="UP000269693"/>
    </source>
</evidence>
<keyword evidence="1" id="KW-0472">Membrane</keyword>
<evidence type="ECO:0000313" key="2">
    <source>
        <dbReference type="EMBL" id="AZJ32736.1"/>
    </source>
</evidence>
<feature type="transmembrane region" description="Helical" evidence="1">
    <location>
        <begin position="64"/>
        <end position="81"/>
    </location>
</feature>
<keyword evidence="3" id="KW-1185">Reference proteome</keyword>
<gene>
    <name evidence="2" type="ORF">D6200_09275</name>
</gene>
<proteinExistence type="predicted"/>
<organism evidence="2 3">
    <name type="scientific">Tenacibaculum mesophilum</name>
    <dbReference type="NCBI Taxonomy" id="104268"/>
    <lineage>
        <taxon>Bacteria</taxon>
        <taxon>Pseudomonadati</taxon>
        <taxon>Bacteroidota</taxon>
        <taxon>Flavobacteriia</taxon>
        <taxon>Flavobacteriales</taxon>
        <taxon>Flavobacteriaceae</taxon>
        <taxon>Tenacibaculum</taxon>
    </lineage>
</organism>
<dbReference type="Proteomes" id="UP000269693">
    <property type="component" value="Chromosome"/>
</dbReference>
<feature type="transmembrane region" description="Helical" evidence="1">
    <location>
        <begin position="34"/>
        <end position="52"/>
    </location>
</feature>